<accession>A0A829Y7I1</accession>
<dbReference type="AlphaFoldDB" id="A0A829Y7I1"/>
<organism evidence="2 3">
    <name type="scientific">Steroidobacter agaridevorans</name>
    <dbReference type="NCBI Taxonomy" id="2695856"/>
    <lineage>
        <taxon>Bacteria</taxon>
        <taxon>Pseudomonadati</taxon>
        <taxon>Pseudomonadota</taxon>
        <taxon>Gammaproteobacteria</taxon>
        <taxon>Steroidobacterales</taxon>
        <taxon>Steroidobacteraceae</taxon>
        <taxon>Steroidobacter</taxon>
    </lineage>
</organism>
<evidence type="ECO:0000313" key="3">
    <source>
        <dbReference type="Proteomes" id="UP000445000"/>
    </source>
</evidence>
<dbReference type="RefSeq" id="WP_129640794.1">
    <property type="nucleotide sequence ID" value="NZ_BLJN01000001.1"/>
</dbReference>
<proteinExistence type="predicted"/>
<protein>
    <submittedName>
        <fullName evidence="2">Uncharacterized protein</fullName>
    </submittedName>
</protein>
<dbReference type="Proteomes" id="UP000445000">
    <property type="component" value="Unassembled WGS sequence"/>
</dbReference>
<keyword evidence="3" id="KW-1185">Reference proteome</keyword>
<dbReference type="EMBL" id="BLJN01000001">
    <property type="protein sequence ID" value="GFE79170.1"/>
    <property type="molecule type" value="Genomic_DNA"/>
</dbReference>
<evidence type="ECO:0000256" key="1">
    <source>
        <dbReference type="SAM" id="MobiDB-lite"/>
    </source>
</evidence>
<sequence>MIKPIIECLLRLGKRGLADLAGSTLERSHALLDCTQPLLEGFHHQLAILEVPLDTLGQMPYGNSVNERYSADQRDPNDRKDAKES</sequence>
<reference evidence="3" key="1">
    <citation type="submission" date="2020-01" db="EMBL/GenBank/DDBJ databases">
        <title>'Steroidobacter agaridevorans' sp. nov., agar-degrading bacteria isolated from rhizosphere soils.</title>
        <authorList>
            <person name="Ikenaga M."/>
            <person name="Kataoka M."/>
            <person name="Murouchi A."/>
            <person name="Katsuragi S."/>
            <person name="Sakai M."/>
        </authorList>
    </citation>
    <scope>NUCLEOTIDE SEQUENCE [LARGE SCALE GENOMIC DNA]</scope>
    <source>
        <strain evidence="3">YU21-B</strain>
    </source>
</reference>
<feature type="compositionally biased region" description="Basic and acidic residues" evidence="1">
    <location>
        <begin position="69"/>
        <end position="85"/>
    </location>
</feature>
<name>A0A829Y7I1_9GAMM</name>
<feature type="region of interest" description="Disordered" evidence="1">
    <location>
        <begin position="62"/>
        <end position="85"/>
    </location>
</feature>
<evidence type="ECO:0000313" key="2">
    <source>
        <dbReference type="EMBL" id="GFE79170.1"/>
    </source>
</evidence>
<gene>
    <name evidence="2" type="ORF">GCM10011487_11700</name>
</gene>
<comment type="caution">
    <text evidence="2">The sequence shown here is derived from an EMBL/GenBank/DDBJ whole genome shotgun (WGS) entry which is preliminary data.</text>
</comment>